<evidence type="ECO:0000256" key="4">
    <source>
        <dbReference type="SAM" id="MobiDB-lite"/>
    </source>
</evidence>
<evidence type="ECO:0000256" key="2">
    <source>
        <dbReference type="ARBA" id="ARBA00022741"/>
    </source>
</evidence>
<keyword evidence="5" id="KW-0472">Membrane</keyword>
<keyword evidence="8" id="KW-1185">Reference proteome</keyword>
<dbReference type="InterPro" id="IPR011009">
    <property type="entry name" value="Kinase-like_dom_sf"/>
</dbReference>
<feature type="compositionally biased region" description="Low complexity" evidence="4">
    <location>
        <begin position="341"/>
        <end position="354"/>
    </location>
</feature>
<dbReference type="SUPFAM" id="SSF56112">
    <property type="entry name" value="Protein kinase-like (PK-like)"/>
    <property type="match status" value="1"/>
</dbReference>
<keyword evidence="5" id="KW-1133">Transmembrane helix</keyword>
<dbReference type="PANTHER" id="PTHR45832">
    <property type="entry name" value="SERINE/THREONINE-PROTEIN KINASE SAMKA-RELATED-RELATED"/>
    <property type="match status" value="1"/>
</dbReference>
<proteinExistence type="inferred from homology"/>
<dbReference type="SMART" id="SM00220">
    <property type="entry name" value="S_TKc"/>
    <property type="match status" value="1"/>
</dbReference>
<evidence type="ECO:0000256" key="5">
    <source>
        <dbReference type="SAM" id="Phobius"/>
    </source>
</evidence>
<dbReference type="Proteomes" id="UP001501319">
    <property type="component" value="Unassembled WGS sequence"/>
</dbReference>
<dbReference type="PROSITE" id="PS50011">
    <property type="entry name" value="PROTEIN_KINASE_DOM"/>
    <property type="match status" value="1"/>
</dbReference>
<sequence>MDNFRAADGDSCTLSGMALEDIAGYSLRRGLGSGAAGSVWLLRDLGSGRHAALKRISAARVPAVEEFRRDLALTRSIDFPHLARLLDVRQTDREWLLISQYVAAGTLTNLLDRREPLSPGELVTLLSPLAQALAILHRSGLTHGNVSLANVMFDAEGRPVLTDAGLRLLAAPTPQSAENDLAALAEIARASGGDPRIFTPELFTGDGDEIARRVLRLAAPEPINLGFGDDAPTSTASPSPAETSGAAAHTAVVKPRESGRPGPAGTSLEPAAATDDDAITSGGAISPPEGSGRSLPSSTADAGATVAPMMLEDLYIGAARPGSGVVTPGAEARVVTRTTTSSEAGGSRRTAGRATRSHARNRRRTRIRQTRNRGHTRNRGRRPALGFSARLSSNLRAYGLLAVAGLAAFIVLIFGLITVGVLGSPSSSSASAADNQAATADATVSADATAATPTPTAVSKGTPAGGTAQVTPATPGDPAKPATPATPGDSTTPRVPTVSGDPLAPRYPATPPGSAAETSRWLRALQALDVQRSRTFSTLNVAGLDAIYVPGSAPWKSDKALLTSYRDQQVRIEGLSIQIQSLAVEESSPNTAVLRVVDRLISATAIDKSGRRTPLPSGQPTRRRITLKTTPPSTAWRITEITTP</sequence>
<keyword evidence="5" id="KW-0812">Transmembrane</keyword>
<gene>
    <name evidence="7" type="ORF">GCM10009744_34490</name>
</gene>
<feature type="compositionally biased region" description="Low complexity" evidence="4">
    <location>
        <begin position="444"/>
        <end position="459"/>
    </location>
</feature>
<dbReference type="PANTHER" id="PTHR45832:SF22">
    <property type="entry name" value="SERINE_THREONINE-PROTEIN KINASE SAMKA-RELATED"/>
    <property type="match status" value="1"/>
</dbReference>
<comment type="similarity">
    <text evidence="1">Belongs to the protein kinase superfamily. STE Ser/Thr protein kinase family. STE20 subfamily.</text>
</comment>
<keyword evidence="2" id="KW-0547">Nucleotide-binding</keyword>
<comment type="caution">
    <text evidence="7">The sequence shown here is derived from an EMBL/GenBank/DDBJ whole genome shotgun (WGS) entry which is preliminary data.</text>
</comment>
<name>A0ABP4RBS1_9ACTN</name>
<evidence type="ECO:0000259" key="6">
    <source>
        <dbReference type="PROSITE" id="PS50011"/>
    </source>
</evidence>
<protein>
    <recommendedName>
        <fullName evidence="6">Protein kinase domain-containing protein</fullName>
    </recommendedName>
</protein>
<evidence type="ECO:0000256" key="3">
    <source>
        <dbReference type="ARBA" id="ARBA00022840"/>
    </source>
</evidence>
<evidence type="ECO:0000313" key="7">
    <source>
        <dbReference type="EMBL" id="GAA1641662.1"/>
    </source>
</evidence>
<evidence type="ECO:0000313" key="8">
    <source>
        <dbReference type="Proteomes" id="UP001501319"/>
    </source>
</evidence>
<keyword evidence="3" id="KW-0067">ATP-binding</keyword>
<feature type="region of interest" description="Disordered" evidence="4">
    <location>
        <begin position="223"/>
        <end position="301"/>
    </location>
</feature>
<feature type="region of interest" description="Disordered" evidence="4">
    <location>
        <begin position="444"/>
        <end position="515"/>
    </location>
</feature>
<feature type="region of interest" description="Disordered" evidence="4">
    <location>
        <begin position="335"/>
        <end position="385"/>
    </location>
</feature>
<reference evidence="8" key="1">
    <citation type="journal article" date="2019" name="Int. J. Syst. Evol. Microbiol.">
        <title>The Global Catalogue of Microorganisms (GCM) 10K type strain sequencing project: providing services to taxonomists for standard genome sequencing and annotation.</title>
        <authorList>
            <consortium name="The Broad Institute Genomics Platform"/>
            <consortium name="The Broad Institute Genome Sequencing Center for Infectious Disease"/>
            <person name="Wu L."/>
            <person name="Ma J."/>
        </authorList>
    </citation>
    <scope>NUCLEOTIDE SEQUENCE [LARGE SCALE GENOMIC DNA]</scope>
    <source>
        <strain evidence="8">JCM 14306</strain>
    </source>
</reference>
<organism evidence="7 8">
    <name type="scientific">Kribbella alba</name>
    <dbReference type="NCBI Taxonomy" id="190197"/>
    <lineage>
        <taxon>Bacteria</taxon>
        <taxon>Bacillati</taxon>
        <taxon>Actinomycetota</taxon>
        <taxon>Actinomycetes</taxon>
        <taxon>Propionibacteriales</taxon>
        <taxon>Kribbellaceae</taxon>
        <taxon>Kribbella</taxon>
    </lineage>
</organism>
<feature type="domain" description="Protein kinase" evidence="6">
    <location>
        <begin position="25"/>
        <end position="395"/>
    </location>
</feature>
<feature type="compositionally biased region" description="Basic residues" evidence="4">
    <location>
        <begin position="355"/>
        <end position="382"/>
    </location>
</feature>
<dbReference type="Gene3D" id="1.10.510.10">
    <property type="entry name" value="Transferase(Phosphotransferase) domain 1"/>
    <property type="match status" value="1"/>
</dbReference>
<evidence type="ECO:0000256" key="1">
    <source>
        <dbReference type="ARBA" id="ARBA00008874"/>
    </source>
</evidence>
<feature type="compositionally biased region" description="Low complexity" evidence="4">
    <location>
        <begin position="231"/>
        <end position="248"/>
    </location>
</feature>
<accession>A0ABP4RBS1</accession>
<dbReference type="EMBL" id="BAAANE010000006">
    <property type="protein sequence ID" value="GAA1641662.1"/>
    <property type="molecule type" value="Genomic_DNA"/>
</dbReference>
<dbReference type="Pfam" id="PF00069">
    <property type="entry name" value="Pkinase"/>
    <property type="match status" value="1"/>
</dbReference>
<dbReference type="InterPro" id="IPR051931">
    <property type="entry name" value="PAK3-like"/>
</dbReference>
<dbReference type="InterPro" id="IPR000719">
    <property type="entry name" value="Prot_kinase_dom"/>
</dbReference>
<feature type="transmembrane region" description="Helical" evidence="5">
    <location>
        <begin position="397"/>
        <end position="422"/>
    </location>
</feature>